<comment type="caution">
    <text evidence="1">The sequence shown here is derived from an EMBL/GenBank/DDBJ whole genome shotgun (WGS) entry which is preliminary data.</text>
</comment>
<dbReference type="Gene3D" id="2.170.220.10">
    <property type="match status" value="1"/>
</dbReference>
<evidence type="ECO:0000313" key="1">
    <source>
        <dbReference type="EMBL" id="RDB19798.1"/>
    </source>
</evidence>
<dbReference type="EMBL" id="LUEZ02000071">
    <property type="protein sequence ID" value="RDB19798.1"/>
    <property type="molecule type" value="Genomic_DNA"/>
</dbReference>
<proteinExistence type="predicted"/>
<reference evidence="1" key="1">
    <citation type="submission" date="2018-04" db="EMBL/GenBank/DDBJ databases">
        <title>Whole genome sequencing of Hypsizygus marmoreus.</title>
        <authorList>
            <person name="Choi I.-G."/>
            <person name="Min B."/>
            <person name="Kim J.-G."/>
            <person name="Kim S."/>
            <person name="Oh Y.-L."/>
            <person name="Kong W.-S."/>
            <person name="Park H."/>
            <person name="Jeong J."/>
            <person name="Song E.-S."/>
        </authorList>
    </citation>
    <scope>NUCLEOTIDE SEQUENCE [LARGE SCALE GENOMIC DNA]</scope>
    <source>
        <strain evidence="1">51987-8</strain>
    </source>
</reference>
<dbReference type="OrthoDB" id="24670at2759"/>
<name>A0A369JD42_HYPMA</name>
<evidence type="ECO:0000313" key="2">
    <source>
        <dbReference type="Proteomes" id="UP000076154"/>
    </source>
</evidence>
<keyword evidence="2" id="KW-1185">Reference proteome</keyword>
<organism evidence="1 2">
    <name type="scientific">Hypsizygus marmoreus</name>
    <name type="common">White beech mushroom</name>
    <name type="synonym">Agaricus marmoreus</name>
    <dbReference type="NCBI Taxonomy" id="39966"/>
    <lineage>
        <taxon>Eukaryota</taxon>
        <taxon>Fungi</taxon>
        <taxon>Dikarya</taxon>
        <taxon>Basidiomycota</taxon>
        <taxon>Agaricomycotina</taxon>
        <taxon>Agaricomycetes</taxon>
        <taxon>Agaricomycetidae</taxon>
        <taxon>Agaricales</taxon>
        <taxon>Tricholomatineae</taxon>
        <taxon>Lyophyllaceae</taxon>
        <taxon>Hypsizygus</taxon>
    </lineage>
</organism>
<accession>A0A369JD42</accession>
<dbReference type="Proteomes" id="UP000076154">
    <property type="component" value="Unassembled WGS sequence"/>
</dbReference>
<gene>
    <name evidence="1" type="ORF">Hypma_013109</name>
</gene>
<protein>
    <submittedName>
        <fullName evidence="1">Uncharacterized protein</fullName>
    </submittedName>
</protein>
<dbReference type="AlphaFoldDB" id="A0A369JD42"/>
<dbReference type="InParanoid" id="A0A369JD42"/>
<dbReference type="STRING" id="39966.A0A369JD42"/>
<sequence length="124" mass="14190">MAQLKRRCGELNAQFLRLTKQAQSRVSSALSTTKCLIHKGDYYGWCSITDECFCIPKSPPAAPSPLPVTAFREAAAVIELQHEQNHMFRLSHFRTSLLEHYTTTNPHAIFMHIGQTNRRRCLNF</sequence>